<dbReference type="OrthoDB" id="5341220at2"/>
<dbReference type="AlphaFoldDB" id="A0A1T4XBQ0"/>
<keyword evidence="3" id="KW-1185">Reference proteome</keyword>
<feature type="chain" id="PRO_5012843436" description="Tetratricopeptide repeat-containing protein" evidence="1">
    <location>
        <begin position="25"/>
        <end position="780"/>
    </location>
</feature>
<evidence type="ECO:0000256" key="1">
    <source>
        <dbReference type="SAM" id="SignalP"/>
    </source>
</evidence>
<protein>
    <recommendedName>
        <fullName evidence="4">Tetratricopeptide repeat-containing protein</fullName>
    </recommendedName>
</protein>
<dbReference type="STRING" id="92487.SAMN02745130_02770"/>
<dbReference type="Proteomes" id="UP000190460">
    <property type="component" value="Unassembled WGS sequence"/>
</dbReference>
<name>A0A1T4XBQ0_9GAMM</name>
<organism evidence="2 3">
    <name type="scientific">Thiothrix eikelboomii</name>
    <dbReference type="NCBI Taxonomy" id="92487"/>
    <lineage>
        <taxon>Bacteria</taxon>
        <taxon>Pseudomonadati</taxon>
        <taxon>Pseudomonadota</taxon>
        <taxon>Gammaproteobacteria</taxon>
        <taxon>Thiotrichales</taxon>
        <taxon>Thiotrichaceae</taxon>
        <taxon>Thiothrix</taxon>
    </lineage>
</organism>
<evidence type="ECO:0008006" key="4">
    <source>
        <dbReference type="Google" id="ProtNLM"/>
    </source>
</evidence>
<keyword evidence="1" id="KW-0732">Signal</keyword>
<evidence type="ECO:0000313" key="2">
    <source>
        <dbReference type="EMBL" id="SKA86974.1"/>
    </source>
</evidence>
<reference evidence="2 3" key="1">
    <citation type="submission" date="2017-02" db="EMBL/GenBank/DDBJ databases">
        <authorList>
            <person name="Peterson S.W."/>
        </authorList>
    </citation>
    <scope>NUCLEOTIDE SEQUENCE [LARGE SCALE GENOMIC DNA]</scope>
    <source>
        <strain evidence="2 3">ATCC 49788</strain>
    </source>
</reference>
<dbReference type="PROSITE" id="PS51257">
    <property type="entry name" value="PROKAR_LIPOPROTEIN"/>
    <property type="match status" value="1"/>
</dbReference>
<dbReference type="EMBL" id="FUYB01000015">
    <property type="protein sequence ID" value="SKA86974.1"/>
    <property type="molecule type" value="Genomic_DNA"/>
</dbReference>
<evidence type="ECO:0000313" key="3">
    <source>
        <dbReference type="Proteomes" id="UP000190460"/>
    </source>
</evidence>
<gene>
    <name evidence="2" type="ORF">SAMN02745130_02770</name>
</gene>
<feature type="signal peptide" evidence="1">
    <location>
        <begin position="1"/>
        <end position="24"/>
    </location>
</feature>
<dbReference type="RefSeq" id="WP_078923221.1">
    <property type="nucleotide sequence ID" value="NZ_FUYB01000015.1"/>
</dbReference>
<accession>A0A1T4XBQ0</accession>
<proteinExistence type="predicted"/>
<sequence length="780" mass="89770">MNYLKKLFWSLALASGLFSAVAFSCGWSETEYFYYSKSLDALYGELVKQHFVRRRSYFPGSYTNDEYDEDQVTETYNLQAWGTYLKVSPEEAKAIVYERNEEKLATQPVAVKTYLGIVAKQEPVANQSDPRWLTKEEQQQQKAENLKLGSEVLTEINQQLKTEQDAFLRQRYTYLLIRLLHYTGQYAAVLSEYSSRAADLQQPDKEVAIWAGLLYAGALQRTGKRAEAAYQFATLLAKTDTKKLQAQLNFSIKTDEEWQALMALCQNKDEQALMHFVRALRVNANSLEELKSVYALAPDSDWFDALLFRELEFAQFADHLPGNQADPWLQASRGINREVLIDDLKAYEEAKTEPAKQKLRERRSQYLTQFSQWLEQVRQDKKRKDLFLSDYAALYLKLLSAQPLSSADVSGFLSTYSKDARLPYVQPLEHWIYLENLSAIDPAGEQVIADNLTAVVALEKPLNQGGEEDAYNNEYKRRTQDIMTYTYAKLEPLYIKAKQPGKAYLAKQRGDIVLDEIKVGEIRQLQALQAKTAPNRWEQQMVTDFAKAFGSIDYETNQFVLNNDPNELIARKYLAAGLLDQAKAAALEAKNKLFKTTYNPFTTGRSGNNRVKSKPMTLLEVINTMQALETKAKTNPSDAQNQFLLGTAYYNMTWFGNSPMLIKTERSTMAWREGEIDFSKARQHYELALQHASNRELTVKTLYALAKIEEDEFYKQQERKGTDLDKYWPHGSNDKYAKAVKFAKKNGLGTYFKQIRAYEDTQYFKDVIKQCADYQYYFAP</sequence>